<comment type="caution">
    <text evidence="1">The sequence shown here is derived from an EMBL/GenBank/DDBJ whole genome shotgun (WGS) entry which is preliminary data.</text>
</comment>
<keyword evidence="2" id="KW-1185">Reference proteome</keyword>
<reference evidence="2" key="1">
    <citation type="journal article" date="2019" name="Int. J. Syst. Evol. Microbiol.">
        <title>The Global Catalogue of Microorganisms (GCM) 10K type strain sequencing project: providing services to taxonomists for standard genome sequencing and annotation.</title>
        <authorList>
            <consortium name="The Broad Institute Genomics Platform"/>
            <consortium name="The Broad Institute Genome Sequencing Center for Infectious Disease"/>
            <person name="Wu L."/>
            <person name="Ma J."/>
        </authorList>
    </citation>
    <scope>NUCLEOTIDE SEQUENCE [LARGE SCALE GENOMIC DNA]</scope>
    <source>
        <strain evidence="2">CGMCC 1.15122</strain>
    </source>
</reference>
<dbReference type="RefSeq" id="WP_188640230.1">
    <property type="nucleotide sequence ID" value="NZ_BMHM01000006.1"/>
</dbReference>
<protein>
    <submittedName>
        <fullName evidence="1">Uncharacterized protein</fullName>
    </submittedName>
</protein>
<evidence type="ECO:0000313" key="2">
    <source>
        <dbReference type="Proteomes" id="UP000597301"/>
    </source>
</evidence>
<proteinExistence type="predicted"/>
<accession>A0ABQ1PGN4</accession>
<organism evidence="1 2">
    <name type="scientific">Vreelandella lutescens</name>
    <dbReference type="NCBI Taxonomy" id="1602943"/>
    <lineage>
        <taxon>Bacteria</taxon>
        <taxon>Pseudomonadati</taxon>
        <taxon>Pseudomonadota</taxon>
        <taxon>Gammaproteobacteria</taxon>
        <taxon>Oceanospirillales</taxon>
        <taxon>Halomonadaceae</taxon>
        <taxon>Vreelandella</taxon>
    </lineage>
</organism>
<gene>
    <name evidence="1" type="ORF">GCM10011382_29210</name>
</gene>
<dbReference type="Proteomes" id="UP000597301">
    <property type="component" value="Unassembled WGS sequence"/>
</dbReference>
<name>A0ABQ1PGN4_9GAMM</name>
<evidence type="ECO:0000313" key="1">
    <source>
        <dbReference type="EMBL" id="GGC96833.1"/>
    </source>
</evidence>
<sequence>MSDHHIVFIPADPHYLPTEQQVSSAKAALWQWMPEAEAIEAAVTEYVQFHDCGSNFEYVRCHVCGQELTIPQWHHLMEQDYDLERGFGLTPQTLPCCGNVASVNQLDYSFMQGFSRFSLTAINPRTGAVSAQQTELLQRELGHPLLVIYCHV</sequence>
<dbReference type="EMBL" id="BMHM01000006">
    <property type="protein sequence ID" value="GGC96833.1"/>
    <property type="molecule type" value="Genomic_DNA"/>
</dbReference>